<evidence type="ECO:0000256" key="1">
    <source>
        <dbReference type="SAM" id="MobiDB-lite"/>
    </source>
</evidence>
<keyword evidence="2" id="KW-0812">Transmembrane</keyword>
<evidence type="ECO:0000256" key="2">
    <source>
        <dbReference type="SAM" id="Phobius"/>
    </source>
</evidence>
<dbReference type="AlphaFoldDB" id="A0A0K0EGU8"/>
<feature type="region of interest" description="Disordered" evidence="1">
    <location>
        <begin position="64"/>
        <end position="178"/>
    </location>
</feature>
<feature type="compositionally biased region" description="Basic and acidic residues" evidence="1">
    <location>
        <begin position="64"/>
        <end position="76"/>
    </location>
</feature>
<feature type="compositionally biased region" description="Basic residues" evidence="1">
    <location>
        <begin position="152"/>
        <end position="169"/>
    </location>
</feature>
<proteinExistence type="predicted"/>
<feature type="compositionally biased region" description="Polar residues" evidence="1">
    <location>
        <begin position="109"/>
        <end position="126"/>
    </location>
</feature>
<evidence type="ECO:0000313" key="3">
    <source>
        <dbReference type="Proteomes" id="UP000035681"/>
    </source>
</evidence>
<sequence length="283" mass="32879">MIYIKRLSFKFFVYIISILTINLLSNGQILNSEEENIDIPYQNINDDMTVTPDITKNSNSIYKRHTENDNDKKNNNEDLVNDSSTDIELDDTLTSNESIVENEENSDNKNTTISDSDENQSNNIENNDVENQDQLESMEDSKKNENTMKNHLLNRSKRVNKAGSSHKNRPSLNRVTSTKNKDTMCKILPTISFILLFFQLSFIQVIISDQNDLSNLRHLLYAPYNDKLRIGDSFDNMDYNSLLYWNQLSKVKAPYARNIRNILNSPHLLITTKRFRNIVNKKK</sequence>
<dbReference type="WBParaSite" id="SSTP_0000870800.1">
    <property type="protein sequence ID" value="SSTP_0000870800.1"/>
    <property type="gene ID" value="SSTP_0000870800"/>
</dbReference>
<feature type="compositionally biased region" description="Acidic residues" evidence="1">
    <location>
        <begin position="127"/>
        <end position="138"/>
    </location>
</feature>
<keyword evidence="2" id="KW-0472">Membrane</keyword>
<accession>A0A0K0EGU8</accession>
<feature type="compositionally biased region" description="Basic and acidic residues" evidence="1">
    <location>
        <begin position="139"/>
        <end position="148"/>
    </location>
</feature>
<keyword evidence="3" id="KW-1185">Reference proteome</keyword>
<protein>
    <submittedName>
        <fullName evidence="4">Fam-b protein</fullName>
    </submittedName>
</protein>
<keyword evidence="2" id="KW-1133">Transmembrane helix</keyword>
<dbReference type="WBParaSite" id="TCONS_00016074.p1">
    <property type="protein sequence ID" value="TCONS_00016074.p1"/>
    <property type="gene ID" value="XLOC_010690"/>
</dbReference>
<reference evidence="4" key="1">
    <citation type="submission" date="2015-08" db="UniProtKB">
        <authorList>
            <consortium name="WormBaseParasite"/>
        </authorList>
    </citation>
    <scope>IDENTIFICATION</scope>
</reference>
<name>A0A0K0EGU8_STRER</name>
<feature type="transmembrane region" description="Helical" evidence="2">
    <location>
        <begin position="7"/>
        <end position="25"/>
    </location>
</feature>
<dbReference type="Proteomes" id="UP000035681">
    <property type="component" value="Unplaced"/>
</dbReference>
<evidence type="ECO:0000313" key="4">
    <source>
        <dbReference type="WBParaSite" id="SSTP_0000870800.1"/>
    </source>
</evidence>
<organism evidence="4">
    <name type="scientific">Strongyloides stercoralis</name>
    <name type="common">Threadworm</name>
    <dbReference type="NCBI Taxonomy" id="6248"/>
    <lineage>
        <taxon>Eukaryota</taxon>
        <taxon>Metazoa</taxon>
        <taxon>Ecdysozoa</taxon>
        <taxon>Nematoda</taxon>
        <taxon>Chromadorea</taxon>
        <taxon>Rhabditida</taxon>
        <taxon>Tylenchina</taxon>
        <taxon>Panagrolaimomorpha</taxon>
        <taxon>Strongyloidoidea</taxon>
        <taxon>Strongyloididae</taxon>
        <taxon>Strongyloides</taxon>
    </lineage>
</organism>